<reference evidence="16 17" key="1">
    <citation type="submission" date="2021-09" db="EMBL/GenBank/DDBJ databases">
        <title>Genomic insights and catalytic innovation underlie evolution of tropane alkaloids biosynthesis.</title>
        <authorList>
            <person name="Wang Y.-J."/>
            <person name="Tian T."/>
            <person name="Huang J.-P."/>
            <person name="Huang S.-X."/>
        </authorList>
    </citation>
    <scope>NUCLEOTIDE SEQUENCE [LARGE SCALE GENOMIC DNA]</scope>
    <source>
        <strain evidence="16">KIB-2018</strain>
        <tissue evidence="16">Leaf</tissue>
    </source>
</reference>
<dbReference type="Pfam" id="PF00520">
    <property type="entry name" value="Ion_trans"/>
    <property type="match status" value="1"/>
</dbReference>
<dbReference type="FunFam" id="2.60.120.10:FF:000024">
    <property type="entry name" value="Cyclic nucleotide-gated ion channel 1"/>
    <property type="match status" value="1"/>
</dbReference>
<name>A0AAV8SXS8_9ROSI</name>
<comment type="subcellular location">
    <subcellularLocation>
        <location evidence="1">Nucleus membrane</location>
        <topology evidence="1">Multi-pass membrane protein</topology>
    </subcellularLocation>
</comment>
<dbReference type="InterPro" id="IPR018490">
    <property type="entry name" value="cNMP-bd_dom_sf"/>
</dbReference>
<dbReference type="Proteomes" id="UP001159364">
    <property type="component" value="Linkage Group LG07"/>
</dbReference>
<evidence type="ECO:0000256" key="5">
    <source>
        <dbReference type="ARBA" id="ARBA00022989"/>
    </source>
</evidence>
<dbReference type="GO" id="GO:0005216">
    <property type="term" value="F:monoatomic ion channel activity"/>
    <property type="evidence" value="ECO:0007669"/>
    <property type="project" value="InterPro"/>
</dbReference>
<keyword evidence="7 14" id="KW-0472">Membrane</keyword>
<comment type="subunit">
    <text evidence="12">Interacts (via N-terminus) with DMI1 (via c-terminus). The Nod factor has no effect on this interaction, implying that the complex is maintained after activation.</text>
</comment>
<feature type="transmembrane region" description="Helical" evidence="14">
    <location>
        <begin position="206"/>
        <end position="224"/>
    </location>
</feature>
<keyword evidence="4 14" id="KW-0812">Transmembrane</keyword>
<dbReference type="SUPFAM" id="SSF51206">
    <property type="entry name" value="cAMP-binding domain-like"/>
    <property type="match status" value="1"/>
</dbReference>
<dbReference type="Gene3D" id="2.60.120.10">
    <property type="entry name" value="Jelly Rolls"/>
    <property type="match status" value="1"/>
</dbReference>
<dbReference type="AlphaFoldDB" id="A0AAV8SXS8"/>
<dbReference type="CDD" id="cd23767">
    <property type="entry name" value="IQCD"/>
    <property type="match status" value="1"/>
</dbReference>
<keyword evidence="8" id="KW-0539">Nucleus</keyword>
<dbReference type="GO" id="GO:0044325">
    <property type="term" value="F:transmembrane transporter binding"/>
    <property type="evidence" value="ECO:0007669"/>
    <property type="project" value="UniProtKB-ARBA"/>
</dbReference>
<evidence type="ECO:0000256" key="6">
    <source>
        <dbReference type="ARBA" id="ARBA00023065"/>
    </source>
</evidence>
<dbReference type="EMBL" id="JAIWQS010000007">
    <property type="protein sequence ID" value="KAJ8758729.1"/>
    <property type="molecule type" value="Genomic_DNA"/>
</dbReference>
<evidence type="ECO:0000256" key="10">
    <source>
        <dbReference type="ARBA" id="ARBA00023303"/>
    </source>
</evidence>
<feature type="transmembrane region" description="Helical" evidence="14">
    <location>
        <begin position="83"/>
        <end position="101"/>
    </location>
</feature>
<dbReference type="PANTHER" id="PTHR45651">
    <property type="entry name" value="CYCLIC NUCLEOTIDE-GATED ION CHANNEL 15-RELATED-RELATED"/>
    <property type="match status" value="1"/>
</dbReference>
<gene>
    <name evidence="16" type="ORF">K2173_000450</name>
</gene>
<dbReference type="Pfam" id="PF00027">
    <property type="entry name" value="cNMP_binding"/>
    <property type="match status" value="1"/>
</dbReference>
<evidence type="ECO:0000256" key="14">
    <source>
        <dbReference type="SAM" id="Phobius"/>
    </source>
</evidence>
<dbReference type="InterPro" id="IPR000595">
    <property type="entry name" value="cNMP-bd_dom"/>
</dbReference>
<evidence type="ECO:0000256" key="1">
    <source>
        <dbReference type="ARBA" id="ARBA00004232"/>
    </source>
</evidence>
<accession>A0AAV8SXS8</accession>
<evidence type="ECO:0000256" key="11">
    <source>
        <dbReference type="ARBA" id="ARBA00056117"/>
    </source>
</evidence>
<evidence type="ECO:0000256" key="2">
    <source>
        <dbReference type="ARBA" id="ARBA00010486"/>
    </source>
</evidence>
<dbReference type="GO" id="GO:0031965">
    <property type="term" value="C:nuclear membrane"/>
    <property type="evidence" value="ECO:0007669"/>
    <property type="project" value="UniProtKB-SubCell"/>
</dbReference>
<feature type="domain" description="Cyclic nucleotide-binding" evidence="15">
    <location>
        <begin position="477"/>
        <end position="561"/>
    </location>
</feature>
<evidence type="ECO:0000256" key="3">
    <source>
        <dbReference type="ARBA" id="ARBA00022448"/>
    </source>
</evidence>
<proteinExistence type="inferred from homology"/>
<keyword evidence="6" id="KW-0406">Ion transport</keyword>
<dbReference type="CDD" id="cd00038">
    <property type="entry name" value="CAP_ED"/>
    <property type="match status" value="1"/>
</dbReference>
<comment type="function">
    <text evidence="11">Cyclic nucleotide-gated channel involved in the establishment of both rhizobial and mycorrhizal associations. Required for full activation of nuclear-localized Ca(2+) oscillations by Nod and Myc factors. Simultaneous activation of the K(+)-permeable channel DMI1 and the Ca(2+) channel CNGC15 can give rise to sustained Ca(2+) oscillations. May function during fertilization in both female and male gametophytic Ca(2+) signaling.</text>
</comment>
<protein>
    <recommendedName>
        <fullName evidence="15">Cyclic nucleotide-binding domain-containing protein</fullName>
    </recommendedName>
</protein>
<dbReference type="Gene3D" id="1.10.287.630">
    <property type="entry name" value="Helix hairpin bin"/>
    <property type="match status" value="1"/>
</dbReference>
<keyword evidence="9" id="KW-1071">Ligand-gated ion channel</keyword>
<keyword evidence="17" id="KW-1185">Reference proteome</keyword>
<evidence type="ECO:0000256" key="12">
    <source>
        <dbReference type="ARBA" id="ARBA00064416"/>
    </source>
</evidence>
<dbReference type="PANTHER" id="PTHR45651:SF9">
    <property type="entry name" value="CYCLIC NUCLEOTIDE-GATED ION CHANNEL 14-RELATED"/>
    <property type="match status" value="1"/>
</dbReference>
<feature type="compositionally biased region" description="Basic and acidic residues" evidence="13">
    <location>
        <begin position="697"/>
        <end position="712"/>
    </location>
</feature>
<evidence type="ECO:0000256" key="4">
    <source>
        <dbReference type="ARBA" id="ARBA00022692"/>
    </source>
</evidence>
<feature type="transmembrane region" description="Helical" evidence="14">
    <location>
        <begin position="121"/>
        <end position="140"/>
    </location>
</feature>
<evidence type="ECO:0000256" key="8">
    <source>
        <dbReference type="ARBA" id="ARBA00023242"/>
    </source>
</evidence>
<evidence type="ECO:0000259" key="15">
    <source>
        <dbReference type="PROSITE" id="PS50042"/>
    </source>
</evidence>
<evidence type="ECO:0000256" key="9">
    <source>
        <dbReference type="ARBA" id="ARBA00023286"/>
    </source>
</evidence>
<dbReference type="Gene3D" id="1.10.287.70">
    <property type="match status" value="1"/>
</dbReference>
<dbReference type="PROSITE" id="PS50042">
    <property type="entry name" value="CNMP_BINDING_3"/>
    <property type="match status" value="1"/>
</dbReference>
<keyword evidence="5 14" id="KW-1133">Transmembrane helix</keyword>
<evidence type="ECO:0000256" key="13">
    <source>
        <dbReference type="SAM" id="MobiDB-lite"/>
    </source>
</evidence>
<comment type="caution">
    <text evidence="16">The sequence shown here is derived from an EMBL/GenBank/DDBJ whole genome shotgun (WGS) entry which is preliminary data.</text>
</comment>
<evidence type="ECO:0000313" key="16">
    <source>
        <dbReference type="EMBL" id="KAJ8758729.1"/>
    </source>
</evidence>
<feature type="transmembrane region" description="Helical" evidence="14">
    <location>
        <begin position="245"/>
        <end position="266"/>
    </location>
</feature>
<keyword evidence="3" id="KW-0813">Transport</keyword>
<dbReference type="InterPro" id="IPR005821">
    <property type="entry name" value="Ion_trans_dom"/>
</dbReference>
<comment type="similarity">
    <text evidence="2">Belongs to the cyclic nucleotide-gated cation channel (TC 1.A.1.5) family.</text>
</comment>
<evidence type="ECO:0000313" key="17">
    <source>
        <dbReference type="Proteomes" id="UP001159364"/>
    </source>
</evidence>
<sequence>MDLKKEKQVRFDDTQQDQHYEKHLLANKKSFLLLEHEGGKNGRKAENTTAKTARFNMVPDIQEPSMSHTIDPGSDVFLHWNRVFRFSCLLALFIDPLFFFIPSVKSNDSSSCSTTDFSLGITLACFRTLTDLLYIMNIAVKFQTAYIAPSSRFLGRGELVTDPKLIAKRYLKSTFSLDLIASLPLPQILIWYFSPVISPNSDQNNNVLVLIVLFQFFPRLYMIFPLSSKISKATGVLANTAWAGAAYNLLLFLLAGHILGAAWYLFSFERNATCWKRACMEEPGPVRCDVRYFDCKNIDQVDRQIWINSTLVFTLCDPDNGTVLNYGIFASAVTKNVMSAPFLEKYFYVLWWGLQNLSTYGNNLSTSIFVGETTLSNLISILGLVLFAQLIGNMETYLKSITQRPEEWRVKQRDTEEWMRHRQLPHSIRERVRRFVHYKWLATRGVDEDSILRGLPTDNRRHIKRHLCLGLVRRVQFFSQMDDQLLDAICERLISFFTTKDTCVVREGDPVIEMLFIVRGKLDSSTTDGGRSGFFNSITLSPGDFCGEELLSWALVPKSNTSLPSSTRTVKALEEVEAFALRAEDLKFVANQFRRLHNKELQHTFRFYSHHWRTWAACFIQAAWRSYKRRSMAKRLGIMEPFGDPLNEQMTDEITEEEELTSSSSPSPEIKHELGLFSFNKRKGSGKLKLGMSPRLQKPDEPDFSREPDDDD</sequence>
<dbReference type="SUPFAM" id="SSF81324">
    <property type="entry name" value="Voltage-gated potassium channels"/>
    <property type="match status" value="1"/>
</dbReference>
<dbReference type="InterPro" id="IPR014710">
    <property type="entry name" value="RmlC-like_jellyroll"/>
</dbReference>
<keyword evidence="10" id="KW-0407">Ion channel</keyword>
<evidence type="ECO:0000256" key="7">
    <source>
        <dbReference type="ARBA" id="ARBA00023136"/>
    </source>
</evidence>
<feature type="region of interest" description="Disordered" evidence="13">
    <location>
        <begin position="683"/>
        <end position="712"/>
    </location>
</feature>
<organism evidence="16 17">
    <name type="scientific">Erythroxylum novogranatense</name>
    <dbReference type="NCBI Taxonomy" id="1862640"/>
    <lineage>
        <taxon>Eukaryota</taxon>
        <taxon>Viridiplantae</taxon>
        <taxon>Streptophyta</taxon>
        <taxon>Embryophyta</taxon>
        <taxon>Tracheophyta</taxon>
        <taxon>Spermatophyta</taxon>
        <taxon>Magnoliopsida</taxon>
        <taxon>eudicotyledons</taxon>
        <taxon>Gunneridae</taxon>
        <taxon>Pentapetalae</taxon>
        <taxon>rosids</taxon>
        <taxon>fabids</taxon>
        <taxon>Malpighiales</taxon>
        <taxon>Erythroxylaceae</taxon>
        <taxon>Erythroxylum</taxon>
    </lineage>
</organism>
<dbReference type="SMART" id="SM00100">
    <property type="entry name" value="cNMP"/>
    <property type="match status" value="1"/>
</dbReference>